<dbReference type="EMBL" id="VIWU01000001">
    <property type="protein sequence ID" value="TWF81717.1"/>
    <property type="molecule type" value="Genomic_DNA"/>
</dbReference>
<gene>
    <name evidence="2" type="ORF">FHX44_117662</name>
</gene>
<dbReference type="AlphaFoldDB" id="A0A561T3N3"/>
<dbReference type="Pfam" id="PF00296">
    <property type="entry name" value="Bac_luciferase"/>
    <property type="match status" value="1"/>
</dbReference>
<dbReference type="GO" id="GO:0016705">
    <property type="term" value="F:oxidoreductase activity, acting on paired donors, with incorporation or reduction of molecular oxygen"/>
    <property type="evidence" value="ECO:0007669"/>
    <property type="project" value="InterPro"/>
</dbReference>
<dbReference type="Proteomes" id="UP000321261">
    <property type="component" value="Unassembled WGS sequence"/>
</dbReference>
<dbReference type="Gene3D" id="3.20.20.30">
    <property type="entry name" value="Luciferase-like domain"/>
    <property type="match status" value="2"/>
</dbReference>
<dbReference type="InterPro" id="IPR036661">
    <property type="entry name" value="Luciferase-like_sf"/>
</dbReference>
<dbReference type="InterPro" id="IPR011251">
    <property type="entry name" value="Luciferase-like_dom"/>
</dbReference>
<evidence type="ECO:0000313" key="2">
    <source>
        <dbReference type="EMBL" id="TWF81717.1"/>
    </source>
</evidence>
<organism evidence="2 3">
    <name type="scientific">Pseudonocardia hierapolitana</name>
    <dbReference type="NCBI Taxonomy" id="1128676"/>
    <lineage>
        <taxon>Bacteria</taxon>
        <taxon>Bacillati</taxon>
        <taxon>Actinomycetota</taxon>
        <taxon>Actinomycetes</taxon>
        <taxon>Pseudonocardiales</taxon>
        <taxon>Pseudonocardiaceae</taxon>
        <taxon>Pseudonocardia</taxon>
    </lineage>
</organism>
<protein>
    <submittedName>
        <fullName evidence="2">Putative F420-dependent oxidoreductase</fullName>
    </submittedName>
</protein>
<dbReference type="RefSeq" id="WP_147260163.1">
    <property type="nucleotide sequence ID" value="NZ_VIWU01000001.1"/>
</dbReference>
<reference evidence="2 3" key="1">
    <citation type="submission" date="2019-06" db="EMBL/GenBank/DDBJ databases">
        <title>Sequencing the genomes of 1000 actinobacteria strains.</title>
        <authorList>
            <person name="Klenk H.-P."/>
        </authorList>
    </citation>
    <scope>NUCLEOTIDE SEQUENCE [LARGE SCALE GENOMIC DNA]</scope>
    <source>
        <strain evidence="2 3">DSM 45671</strain>
    </source>
</reference>
<dbReference type="SUPFAM" id="SSF51679">
    <property type="entry name" value="Bacterial luciferase-like"/>
    <property type="match status" value="1"/>
</dbReference>
<comment type="caution">
    <text evidence="2">The sequence shown here is derived from an EMBL/GenBank/DDBJ whole genome shotgun (WGS) entry which is preliminary data.</text>
</comment>
<feature type="domain" description="Luciferase-like" evidence="1">
    <location>
        <begin position="15"/>
        <end position="95"/>
    </location>
</feature>
<dbReference type="OrthoDB" id="4760590at2"/>
<dbReference type="NCBIfam" id="TIGR03620">
    <property type="entry name" value="F420_MSMEG_4141"/>
    <property type="match status" value="1"/>
</dbReference>
<sequence>MIDGLGRYGVALTVTDDLEEHARAVEAWGYSAIWVAGGQLATLDPLLRILRATTRVAVVPGIVPLDVHGPEAIAGLYAEAEGIAPGRLVVGIGNQTGGLAALHRALDEIETAVPRERRLLAALGPRKLDLARERLGGAVTLLVNPAYTAWARERLGGGPTLVADQMVVLDDDPLAARAAAREPLGFLSTVPGYVAAFSRMGFGDTDIREMSDGLVDAAFAWGGVDRVVARLREQEAAGADHVVIAPLGGPGELETLKRLAQEVS</sequence>
<dbReference type="InterPro" id="IPR019922">
    <property type="entry name" value="Lucif-like_OxRdatse_MSMEG_4141"/>
</dbReference>
<keyword evidence="3" id="KW-1185">Reference proteome</keyword>
<evidence type="ECO:0000259" key="1">
    <source>
        <dbReference type="Pfam" id="PF00296"/>
    </source>
</evidence>
<name>A0A561T3N3_9PSEU</name>
<evidence type="ECO:0000313" key="3">
    <source>
        <dbReference type="Proteomes" id="UP000321261"/>
    </source>
</evidence>
<accession>A0A561T3N3</accession>
<proteinExistence type="predicted"/>